<sequence length="294" mass="32657">MAGRIGLILQSEGMGDCLFAIPVIRKLRQIEAPDTVFDLFSHHPDLFRACPYVAGNHRLDEGAVAIYAANNRIARLFDLQALPHWAMNTCDFISIPLGIGQLTLEEKQLEYFPVEQDCASHFDVVLNTSMTWPSRTWVQENWQRLADSLVARGLSVAVVGKDVRSASDEMEKRSPALAGCVDLVGQLSLDQTRFTIAHAGLFVSCQNGLAVLAGTTETECVILDKSVEWSRHAVIRHESPLYRATYVKGLCRDYCGVIDRCPKPENRGAFLCIPSFERVEAAVLQRLRASGRLP</sequence>
<keyword evidence="1" id="KW-0328">Glycosyltransferase</keyword>
<dbReference type="Proteomes" id="UP001548590">
    <property type="component" value="Unassembled WGS sequence"/>
</dbReference>
<dbReference type="InterPro" id="IPR051199">
    <property type="entry name" value="LPS_LOS_Heptosyltrfase"/>
</dbReference>
<reference evidence="3 4" key="1">
    <citation type="submission" date="2024-07" db="EMBL/GenBank/DDBJ databases">
        <title>Uliginosibacterium paludis KCTC:42655.</title>
        <authorList>
            <person name="Kim M.K."/>
        </authorList>
    </citation>
    <scope>NUCLEOTIDE SEQUENCE [LARGE SCALE GENOMIC DNA]</scope>
    <source>
        <strain evidence="3 4">KCTC 42655</strain>
    </source>
</reference>
<proteinExistence type="predicted"/>
<accession>A0ABV2CW74</accession>
<evidence type="ECO:0000256" key="2">
    <source>
        <dbReference type="ARBA" id="ARBA00022679"/>
    </source>
</evidence>
<protein>
    <submittedName>
        <fullName evidence="3">Glycosyltransferase family 9 protein</fullName>
    </submittedName>
</protein>
<keyword evidence="4" id="KW-1185">Reference proteome</keyword>
<comment type="caution">
    <text evidence="3">The sequence shown here is derived from an EMBL/GenBank/DDBJ whole genome shotgun (WGS) entry which is preliminary data.</text>
</comment>
<dbReference type="PANTHER" id="PTHR30160:SF1">
    <property type="entry name" value="LIPOPOLYSACCHARIDE 1,2-N-ACETYLGLUCOSAMINETRANSFERASE-RELATED"/>
    <property type="match status" value="1"/>
</dbReference>
<dbReference type="EMBL" id="JBEWLZ010000014">
    <property type="protein sequence ID" value="MET1491657.1"/>
    <property type="molecule type" value="Genomic_DNA"/>
</dbReference>
<dbReference type="PANTHER" id="PTHR30160">
    <property type="entry name" value="TETRAACYLDISACCHARIDE 4'-KINASE-RELATED"/>
    <property type="match status" value="1"/>
</dbReference>
<dbReference type="SUPFAM" id="SSF53756">
    <property type="entry name" value="UDP-Glycosyltransferase/glycogen phosphorylase"/>
    <property type="match status" value="1"/>
</dbReference>
<organism evidence="3 4">
    <name type="scientific">Uliginosibacterium paludis</name>
    <dbReference type="NCBI Taxonomy" id="1615952"/>
    <lineage>
        <taxon>Bacteria</taxon>
        <taxon>Pseudomonadati</taxon>
        <taxon>Pseudomonadota</taxon>
        <taxon>Betaproteobacteria</taxon>
        <taxon>Rhodocyclales</taxon>
        <taxon>Zoogloeaceae</taxon>
        <taxon>Uliginosibacterium</taxon>
    </lineage>
</organism>
<evidence type="ECO:0000256" key="1">
    <source>
        <dbReference type="ARBA" id="ARBA00022676"/>
    </source>
</evidence>
<keyword evidence="2" id="KW-0808">Transferase</keyword>
<name>A0ABV2CW74_9RHOO</name>
<gene>
    <name evidence="3" type="ORF">ABVT11_17595</name>
</gene>
<evidence type="ECO:0000313" key="4">
    <source>
        <dbReference type="Proteomes" id="UP001548590"/>
    </source>
</evidence>
<dbReference type="Pfam" id="PF01075">
    <property type="entry name" value="Glyco_transf_9"/>
    <property type="match status" value="1"/>
</dbReference>
<evidence type="ECO:0000313" key="3">
    <source>
        <dbReference type="EMBL" id="MET1491657.1"/>
    </source>
</evidence>
<dbReference type="RefSeq" id="WP_345928242.1">
    <property type="nucleotide sequence ID" value="NZ_JBDIVF010000005.1"/>
</dbReference>
<dbReference type="InterPro" id="IPR002201">
    <property type="entry name" value="Glyco_trans_9"/>
</dbReference>
<dbReference type="Gene3D" id="3.40.50.2000">
    <property type="entry name" value="Glycogen Phosphorylase B"/>
    <property type="match status" value="1"/>
</dbReference>